<gene>
    <name evidence="1" type="ORF">KL86APRO_40051</name>
</gene>
<accession>A0A212KMY1</accession>
<dbReference type="EMBL" id="FLUO01000004">
    <property type="protein sequence ID" value="SBW13029.1"/>
    <property type="molecule type" value="Genomic_DNA"/>
</dbReference>
<evidence type="ECO:0000313" key="1">
    <source>
        <dbReference type="EMBL" id="SBW13029.1"/>
    </source>
</evidence>
<protein>
    <submittedName>
        <fullName evidence="1">Uncharacterized protein</fullName>
    </submittedName>
</protein>
<sequence>MASNLTIPGTHDLAAWVEQIKLIDTDEPVVGGIDGVSNAQPIQLAKRTQWLKAVIGQVVAAAESVDPATANLDQLLEAINAIIAEALAAGLPADMLRRAVNTPDLAAGYYTTPLALEIVGGVVTPTYIDRNVMTLAVTESITLAAPEIVPAGGGARIIATIDATGNRALTLASAYRVIDGEFDSEAGAVNILDLVFGGPDGVIDVQISQRGEA</sequence>
<name>A0A212KMY1_9PROT</name>
<dbReference type="AlphaFoldDB" id="A0A212KMY1"/>
<reference evidence="1" key="1">
    <citation type="submission" date="2016-04" db="EMBL/GenBank/DDBJ databases">
        <authorList>
            <person name="Evans L.H."/>
            <person name="Alamgir A."/>
            <person name="Owens N."/>
            <person name="Weber N.D."/>
            <person name="Virtaneva K."/>
            <person name="Barbian K."/>
            <person name="Babar A."/>
            <person name="Rosenke K."/>
        </authorList>
    </citation>
    <scope>NUCLEOTIDE SEQUENCE</scope>
    <source>
        <strain evidence="1">86</strain>
    </source>
</reference>
<proteinExistence type="predicted"/>
<organism evidence="1">
    <name type="scientific">uncultured Alphaproteobacteria bacterium</name>
    <dbReference type="NCBI Taxonomy" id="91750"/>
    <lineage>
        <taxon>Bacteria</taxon>
        <taxon>Pseudomonadati</taxon>
        <taxon>Pseudomonadota</taxon>
        <taxon>Alphaproteobacteria</taxon>
        <taxon>environmental samples</taxon>
    </lineage>
</organism>